<sequence length="95" mass="10674">MAFDIDHVRTSTAVDAGDAFGPPIGDWIIWADHGLSAIAAFRRRDEAQAYLGQLRRQARTIGGLLAHNRSRARAAEDALRRRLGRKPHPRDDAWF</sequence>
<keyword evidence="2" id="KW-1185">Reference proteome</keyword>
<accession>A0ABS0SXF6</accession>
<name>A0ABS0SXF6_9CAUL</name>
<evidence type="ECO:0000313" key="1">
    <source>
        <dbReference type="EMBL" id="MBI1684278.1"/>
    </source>
</evidence>
<evidence type="ECO:0000313" key="2">
    <source>
        <dbReference type="Proteomes" id="UP000639859"/>
    </source>
</evidence>
<dbReference type="RefSeq" id="WP_198576190.1">
    <property type="nucleotide sequence ID" value="NZ_JADWOX010000006.1"/>
</dbReference>
<gene>
    <name evidence="1" type="ORF">I4Q42_11430</name>
</gene>
<protein>
    <submittedName>
        <fullName evidence="1">Uncharacterized protein</fullName>
    </submittedName>
</protein>
<organism evidence="1 2">
    <name type="scientific">Caulobacter hibisci</name>
    <dbReference type="NCBI Taxonomy" id="2035993"/>
    <lineage>
        <taxon>Bacteria</taxon>
        <taxon>Pseudomonadati</taxon>
        <taxon>Pseudomonadota</taxon>
        <taxon>Alphaproteobacteria</taxon>
        <taxon>Caulobacterales</taxon>
        <taxon>Caulobacteraceae</taxon>
        <taxon>Caulobacter</taxon>
    </lineage>
</organism>
<dbReference type="Proteomes" id="UP000639859">
    <property type="component" value="Unassembled WGS sequence"/>
</dbReference>
<proteinExistence type="predicted"/>
<comment type="caution">
    <text evidence="1">The sequence shown here is derived from an EMBL/GenBank/DDBJ whole genome shotgun (WGS) entry which is preliminary data.</text>
</comment>
<dbReference type="EMBL" id="JADWOX010000006">
    <property type="protein sequence ID" value="MBI1684278.1"/>
    <property type="molecule type" value="Genomic_DNA"/>
</dbReference>
<reference evidence="1 2" key="1">
    <citation type="submission" date="2020-11" db="EMBL/GenBank/DDBJ databases">
        <title>genome sequence of strain KACC 18849.</title>
        <authorList>
            <person name="Gao J."/>
            <person name="Zhang X."/>
        </authorList>
    </citation>
    <scope>NUCLEOTIDE SEQUENCE [LARGE SCALE GENOMIC DNA]</scope>
    <source>
        <strain evidence="1 2">KACC 18849</strain>
    </source>
</reference>